<dbReference type="AlphaFoldDB" id="A0A5P1RER1"/>
<evidence type="ECO:0000259" key="19">
    <source>
        <dbReference type="PROSITE" id="PS50112"/>
    </source>
</evidence>
<dbReference type="InterPro" id="IPR000700">
    <property type="entry name" value="PAS-assoc_C"/>
</dbReference>
<keyword evidence="5" id="KW-0997">Cell inner membrane</keyword>
<keyword evidence="12 17" id="KW-1133">Transmembrane helix</keyword>
<evidence type="ECO:0000256" key="8">
    <source>
        <dbReference type="ARBA" id="ARBA00022692"/>
    </source>
</evidence>
<gene>
    <name evidence="21" type="ORF">F0U83_16215</name>
</gene>
<dbReference type="CDD" id="cd00082">
    <property type="entry name" value="HisKA"/>
    <property type="match status" value="1"/>
</dbReference>
<accession>A0A5P1RER1</accession>
<dbReference type="FunFam" id="3.30.450.20:FF:000127">
    <property type="entry name" value="C4-dicarboxylate transport sensor protein"/>
    <property type="match status" value="1"/>
</dbReference>
<dbReference type="CDD" id="cd00130">
    <property type="entry name" value="PAS"/>
    <property type="match status" value="1"/>
</dbReference>
<organism evidence="21 22">
    <name type="scientific">Neptunomonas concharum</name>
    <dbReference type="NCBI Taxonomy" id="1031538"/>
    <lineage>
        <taxon>Bacteria</taxon>
        <taxon>Pseudomonadati</taxon>
        <taxon>Pseudomonadota</taxon>
        <taxon>Gammaproteobacteria</taxon>
        <taxon>Oceanospirillales</taxon>
        <taxon>Oceanospirillaceae</taxon>
        <taxon>Neptunomonas</taxon>
    </lineage>
</organism>
<sequence>MSASCINCFEGCQTLAKYFSSYRPYIALALLVVFILLLVQVAHLSRQQAMEHLQQKSLADMNRYMLSLQQKLDRYKDLPRLLSTHSELVNALIYDRSHDGSMRANLYLEQVNEVIGASDTYLMNALGKTISASNWADELSFVGRDFSFRPYYQDAMQGRTGRYFALGTTSLKRGYFFSYPVKHRGEIIGVVVVKIDLNEIEQDWNDEATDILVTDEDGVIFISTRQDWKFRTLSPLSESDMQRIVSSLRYGDNPLTSLDMIKKQQLSHGAELITLIEGAIDAKSALDSVNAAEYLLQTTAVEGAGLNVSILASMKPVQRQVLNAVMLAAFIYIALVLLMMVIVTRRRIVKERQRFKARELQSLEENEGRIRAIIDNTQAGLITLDKEGRIESFNRTAEKLFGYREEQLKGQYFSLLLSQTDRPICWEHLVQGNLITQDLMVEASGKRENGSYFPIEVTIGKMPRQGALHFIVTIHDITQRKEYEQALQRAQAELESRVEKRTQDLTLANEKLREEMNLHKGTQNELIQTAKLAVLGQMSAGINHELNQPLTAIRAYADNAKQFLKMGRLDPVETNLSEIGSLTERMAKIIHPLKEFSRKTSGQLESVCMKSVRDGAMSIMYGRLSKEHVAIHWPQNLEHCYVLGDIVRIEQVLVNLIGNAIQAMENQQVKTIDISLSCEQRRQVLWIRDYGPGIPEEELSRVFEPFYTTKSAGQGLGLGLSISYRIVESLQGELSVTNHPEGGAVFKLALPTDPHRNFNQQLTSL</sequence>
<dbReference type="InterPro" id="IPR003661">
    <property type="entry name" value="HisK_dim/P_dom"/>
</dbReference>
<evidence type="ECO:0000256" key="16">
    <source>
        <dbReference type="SAM" id="Coils"/>
    </source>
</evidence>
<dbReference type="InterPro" id="IPR004358">
    <property type="entry name" value="Sig_transdc_His_kin-like_C"/>
</dbReference>
<feature type="transmembrane region" description="Helical" evidence="17">
    <location>
        <begin position="25"/>
        <end position="44"/>
    </location>
</feature>
<dbReference type="Pfam" id="PF13426">
    <property type="entry name" value="PAS_9"/>
    <property type="match status" value="1"/>
</dbReference>
<dbReference type="InterPro" id="IPR035965">
    <property type="entry name" value="PAS-like_dom_sf"/>
</dbReference>
<evidence type="ECO:0000256" key="14">
    <source>
        <dbReference type="ARBA" id="ARBA00023136"/>
    </source>
</evidence>
<feature type="domain" description="PAS" evidence="19">
    <location>
        <begin position="366"/>
        <end position="411"/>
    </location>
</feature>
<dbReference type="PANTHER" id="PTHR43065">
    <property type="entry name" value="SENSOR HISTIDINE KINASE"/>
    <property type="match status" value="1"/>
</dbReference>
<evidence type="ECO:0000313" key="22">
    <source>
        <dbReference type="Proteomes" id="UP000324760"/>
    </source>
</evidence>
<dbReference type="InterPro" id="IPR001610">
    <property type="entry name" value="PAC"/>
</dbReference>
<dbReference type="Pfam" id="PF00512">
    <property type="entry name" value="HisKA"/>
    <property type="match status" value="1"/>
</dbReference>
<dbReference type="InterPro" id="IPR029151">
    <property type="entry name" value="Sensor-like_sf"/>
</dbReference>
<keyword evidence="16" id="KW-0175">Coiled coil</keyword>
<dbReference type="RefSeq" id="WP_138988052.1">
    <property type="nucleotide sequence ID" value="NZ_VAWC01000006.1"/>
</dbReference>
<keyword evidence="10" id="KW-0418">Kinase</keyword>
<dbReference type="InterPro" id="IPR005467">
    <property type="entry name" value="His_kinase_dom"/>
</dbReference>
<protein>
    <recommendedName>
        <fullName evidence="15">C4-dicarboxylate transport sensor protein DctB</fullName>
        <ecNumber evidence="3">2.7.13.3</ecNumber>
    </recommendedName>
</protein>
<dbReference type="EMBL" id="CP043869">
    <property type="protein sequence ID" value="QEQ98130.1"/>
    <property type="molecule type" value="Genomic_DNA"/>
</dbReference>
<evidence type="ECO:0000256" key="10">
    <source>
        <dbReference type="ARBA" id="ARBA00022777"/>
    </source>
</evidence>
<name>A0A5P1RER1_9GAMM</name>
<dbReference type="SUPFAM" id="SSF47384">
    <property type="entry name" value="Homodimeric domain of signal transducing histidine kinase"/>
    <property type="match status" value="1"/>
</dbReference>
<comment type="catalytic activity">
    <reaction evidence="1">
        <text>ATP + protein L-histidine = ADP + protein N-phospho-L-histidine.</text>
        <dbReference type="EC" id="2.7.13.3"/>
    </reaction>
</comment>
<keyword evidence="6" id="KW-0597">Phosphoprotein</keyword>
<dbReference type="InterPro" id="IPR000014">
    <property type="entry name" value="PAS"/>
</dbReference>
<dbReference type="SMART" id="SM00086">
    <property type="entry name" value="PAC"/>
    <property type="match status" value="1"/>
</dbReference>
<evidence type="ECO:0000256" key="17">
    <source>
        <dbReference type="SAM" id="Phobius"/>
    </source>
</evidence>
<keyword evidence="11" id="KW-0067">ATP-binding</keyword>
<feature type="transmembrane region" description="Helical" evidence="17">
    <location>
        <begin position="321"/>
        <end position="343"/>
    </location>
</feature>
<evidence type="ECO:0000256" key="3">
    <source>
        <dbReference type="ARBA" id="ARBA00012438"/>
    </source>
</evidence>
<dbReference type="InterPro" id="IPR036890">
    <property type="entry name" value="HATPase_C_sf"/>
</dbReference>
<evidence type="ECO:0000259" key="18">
    <source>
        <dbReference type="PROSITE" id="PS50109"/>
    </source>
</evidence>
<dbReference type="KEGG" id="ncu:F0U83_16215"/>
<dbReference type="GO" id="GO:0000155">
    <property type="term" value="F:phosphorelay sensor kinase activity"/>
    <property type="evidence" value="ECO:0007669"/>
    <property type="project" value="InterPro"/>
</dbReference>
<evidence type="ECO:0000256" key="2">
    <source>
        <dbReference type="ARBA" id="ARBA00004429"/>
    </source>
</evidence>
<dbReference type="SUPFAM" id="SSF55785">
    <property type="entry name" value="PYP-like sensor domain (PAS domain)"/>
    <property type="match status" value="1"/>
</dbReference>
<dbReference type="SMART" id="SM00387">
    <property type="entry name" value="HATPase_c"/>
    <property type="match status" value="1"/>
</dbReference>
<proteinExistence type="predicted"/>
<feature type="domain" description="Histidine kinase" evidence="18">
    <location>
        <begin position="541"/>
        <end position="754"/>
    </location>
</feature>
<dbReference type="PROSITE" id="PS50113">
    <property type="entry name" value="PAC"/>
    <property type="match status" value="1"/>
</dbReference>
<evidence type="ECO:0000256" key="5">
    <source>
        <dbReference type="ARBA" id="ARBA00022519"/>
    </source>
</evidence>
<evidence type="ECO:0000313" key="21">
    <source>
        <dbReference type="EMBL" id="QEQ98130.1"/>
    </source>
</evidence>
<dbReference type="FunFam" id="1.10.287.130:FF:000049">
    <property type="entry name" value="C4-dicarboxylate transport sensor protein DctB"/>
    <property type="match status" value="1"/>
</dbReference>
<dbReference type="InterPro" id="IPR036097">
    <property type="entry name" value="HisK_dim/P_sf"/>
</dbReference>
<dbReference type="Proteomes" id="UP000324760">
    <property type="component" value="Chromosome"/>
</dbReference>
<keyword evidence="7" id="KW-0808">Transferase</keyword>
<evidence type="ECO:0000256" key="7">
    <source>
        <dbReference type="ARBA" id="ARBA00022679"/>
    </source>
</evidence>
<evidence type="ECO:0000256" key="9">
    <source>
        <dbReference type="ARBA" id="ARBA00022741"/>
    </source>
</evidence>
<dbReference type="Gene3D" id="1.10.287.130">
    <property type="match status" value="1"/>
</dbReference>
<dbReference type="GO" id="GO:0005886">
    <property type="term" value="C:plasma membrane"/>
    <property type="evidence" value="ECO:0007669"/>
    <property type="project" value="UniProtKB-SubCell"/>
</dbReference>
<dbReference type="Gene3D" id="3.30.565.10">
    <property type="entry name" value="Histidine kinase-like ATPase, C-terminal domain"/>
    <property type="match status" value="1"/>
</dbReference>
<dbReference type="EC" id="2.7.13.3" evidence="3"/>
<dbReference type="PRINTS" id="PR00344">
    <property type="entry name" value="BCTRLSENSOR"/>
</dbReference>
<evidence type="ECO:0000256" key="12">
    <source>
        <dbReference type="ARBA" id="ARBA00022989"/>
    </source>
</evidence>
<keyword evidence="14 17" id="KW-0472">Membrane</keyword>
<keyword evidence="22" id="KW-1185">Reference proteome</keyword>
<dbReference type="Gene3D" id="3.30.450.20">
    <property type="entry name" value="PAS domain"/>
    <property type="match status" value="3"/>
</dbReference>
<dbReference type="PANTHER" id="PTHR43065:SF46">
    <property type="entry name" value="C4-DICARBOXYLATE TRANSPORT SENSOR PROTEIN DCTB"/>
    <property type="match status" value="1"/>
</dbReference>
<feature type="domain" description="PAC" evidence="20">
    <location>
        <begin position="439"/>
        <end position="489"/>
    </location>
</feature>
<dbReference type="PROSITE" id="PS50109">
    <property type="entry name" value="HIS_KIN"/>
    <property type="match status" value="1"/>
</dbReference>
<evidence type="ECO:0000256" key="15">
    <source>
        <dbReference type="ARBA" id="ARBA00073143"/>
    </source>
</evidence>
<dbReference type="OrthoDB" id="1931120at2"/>
<dbReference type="SUPFAM" id="SSF55874">
    <property type="entry name" value="ATPase domain of HSP90 chaperone/DNA topoisomerase II/histidine kinase"/>
    <property type="match status" value="1"/>
</dbReference>
<evidence type="ECO:0000256" key="13">
    <source>
        <dbReference type="ARBA" id="ARBA00023012"/>
    </source>
</evidence>
<keyword evidence="8 17" id="KW-0812">Transmembrane</keyword>
<keyword evidence="4" id="KW-1003">Cell membrane</keyword>
<dbReference type="GO" id="GO:0005524">
    <property type="term" value="F:ATP binding"/>
    <property type="evidence" value="ECO:0007669"/>
    <property type="project" value="UniProtKB-KW"/>
</dbReference>
<dbReference type="InterPro" id="IPR003594">
    <property type="entry name" value="HATPase_dom"/>
</dbReference>
<dbReference type="NCBIfam" id="TIGR00229">
    <property type="entry name" value="sensory_box"/>
    <property type="match status" value="1"/>
</dbReference>
<dbReference type="Pfam" id="PF02518">
    <property type="entry name" value="HATPase_c"/>
    <property type="match status" value="1"/>
</dbReference>
<evidence type="ECO:0000259" key="20">
    <source>
        <dbReference type="PROSITE" id="PS50113"/>
    </source>
</evidence>
<keyword evidence="9" id="KW-0547">Nucleotide-binding</keyword>
<keyword evidence="13" id="KW-0902">Two-component regulatory system</keyword>
<dbReference type="SMART" id="SM00388">
    <property type="entry name" value="HisKA"/>
    <property type="match status" value="1"/>
</dbReference>
<evidence type="ECO:0000256" key="6">
    <source>
        <dbReference type="ARBA" id="ARBA00022553"/>
    </source>
</evidence>
<reference evidence="21 22" key="1">
    <citation type="journal article" date="2019" name="Biochem. Eng. J.">
        <title>Metabolic engineering of the marine bacteria Neptunomonas concharum for the production of acetoin and meso-2,3-butanediol from acetate.</title>
        <authorList>
            <person name="Li W."/>
            <person name="Pu N."/>
            <person name="Liu C.-X."/>
            <person name="Yuan Q.-P."/>
            <person name="Li Z.-J."/>
        </authorList>
    </citation>
    <scope>NUCLEOTIDE SEQUENCE [LARGE SCALE GENOMIC DNA]</scope>
    <source>
        <strain evidence="21 22">JCM17730</strain>
    </source>
</reference>
<feature type="coiled-coil region" evidence="16">
    <location>
        <begin position="480"/>
        <end position="515"/>
    </location>
</feature>
<evidence type="ECO:0000256" key="11">
    <source>
        <dbReference type="ARBA" id="ARBA00022840"/>
    </source>
</evidence>
<evidence type="ECO:0000256" key="1">
    <source>
        <dbReference type="ARBA" id="ARBA00000085"/>
    </source>
</evidence>
<evidence type="ECO:0000256" key="4">
    <source>
        <dbReference type="ARBA" id="ARBA00022475"/>
    </source>
</evidence>
<dbReference type="PROSITE" id="PS50112">
    <property type="entry name" value="PAS"/>
    <property type="match status" value="1"/>
</dbReference>
<dbReference type="SUPFAM" id="SSF103190">
    <property type="entry name" value="Sensory domain-like"/>
    <property type="match status" value="1"/>
</dbReference>
<comment type="subcellular location">
    <subcellularLocation>
        <location evidence="2">Cell inner membrane</location>
        <topology evidence="2">Multi-pass membrane protein</topology>
    </subcellularLocation>
</comment>
<dbReference type="SMART" id="SM00091">
    <property type="entry name" value="PAS"/>
    <property type="match status" value="1"/>
</dbReference>